<sequence length="251" mass="27478">MHAVSTPEGRIVGGTAAEPHEFPWQAALLSNLRPYCGGCLLNNRYVVTAAHCAVDRLPGQVQVLLGAHDYLGPSIFHLYYAVKKFIVHPNYNPTDLINDIALVKLHLAVNNSNPTTVPPCFPRPDINYTAQLAFVSGWGRIGEGEESPVSSTLLKTNLPIISNWQCRLAFGVNVILSSLICGGWKSGGKDSCMGDSGGPLVTRREGRWFLIGLVSWGYGCARPAFPGVYTRVDKFYDWLDDNTGDAQYCTY</sequence>
<dbReference type="Gene3D" id="2.40.10.10">
    <property type="entry name" value="Trypsin-like serine proteases"/>
    <property type="match status" value="1"/>
</dbReference>
<dbReference type="PROSITE" id="PS50240">
    <property type="entry name" value="TRYPSIN_DOM"/>
    <property type="match status" value="1"/>
</dbReference>
<feature type="domain" description="Peptidase S1" evidence="6">
    <location>
        <begin position="11"/>
        <end position="244"/>
    </location>
</feature>
<reference evidence="8" key="1">
    <citation type="submission" date="2011-05" db="EMBL/GenBank/DDBJ databases">
        <authorList>
            <person name="Richards S.R."/>
            <person name="Qu J."/>
            <person name="Jiang H."/>
            <person name="Jhangiani S.N."/>
            <person name="Agravi P."/>
            <person name="Goodspeed R."/>
            <person name="Gross S."/>
            <person name="Mandapat C."/>
            <person name="Jackson L."/>
            <person name="Mathew T."/>
            <person name="Pu L."/>
            <person name="Thornton R."/>
            <person name="Saada N."/>
            <person name="Wilczek-Boney K.B."/>
            <person name="Lee S."/>
            <person name="Kovar C."/>
            <person name="Wu Y."/>
            <person name="Scherer S.E."/>
            <person name="Worley K.C."/>
            <person name="Muzny D.M."/>
            <person name="Gibbs R."/>
        </authorList>
    </citation>
    <scope>NUCLEOTIDE SEQUENCE</scope>
    <source>
        <strain evidence="8">Brora</strain>
    </source>
</reference>
<evidence type="ECO:0000259" key="6">
    <source>
        <dbReference type="PROSITE" id="PS50240"/>
    </source>
</evidence>
<keyword evidence="2 5" id="KW-0378">Hydrolase</keyword>
<keyword evidence="4" id="KW-1015">Disulfide bond</keyword>
<dbReference type="InterPro" id="IPR001254">
    <property type="entry name" value="Trypsin_dom"/>
</dbReference>
<reference evidence="7" key="2">
    <citation type="submission" date="2015-02" db="UniProtKB">
        <authorList>
            <consortium name="EnsemblMetazoa"/>
        </authorList>
    </citation>
    <scope>IDENTIFICATION</scope>
</reference>
<dbReference type="Pfam" id="PF00089">
    <property type="entry name" value="Trypsin"/>
    <property type="match status" value="1"/>
</dbReference>
<evidence type="ECO:0000256" key="2">
    <source>
        <dbReference type="ARBA" id="ARBA00022801"/>
    </source>
</evidence>
<dbReference type="EnsemblMetazoa" id="SMAR011650-RA">
    <property type="protein sequence ID" value="SMAR011650-PA"/>
    <property type="gene ID" value="SMAR011650"/>
</dbReference>
<evidence type="ECO:0000256" key="5">
    <source>
        <dbReference type="RuleBase" id="RU363034"/>
    </source>
</evidence>
<dbReference type="EMBL" id="JH432085">
    <property type="status" value="NOT_ANNOTATED_CDS"/>
    <property type="molecule type" value="Genomic_DNA"/>
</dbReference>
<evidence type="ECO:0000256" key="3">
    <source>
        <dbReference type="ARBA" id="ARBA00022825"/>
    </source>
</evidence>
<dbReference type="Proteomes" id="UP000014500">
    <property type="component" value="Unassembled WGS sequence"/>
</dbReference>
<dbReference type="InterPro" id="IPR009003">
    <property type="entry name" value="Peptidase_S1_PA"/>
</dbReference>
<dbReference type="GO" id="GO:0004252">
    <property type="term" value="F:serine-type endopeptidase activity"/>
    <property type="evidence" value="ECO:0007669"/>
    <property type="project" value="InterPro"/>
</dbReference>
<dbReference type="OMA" id="ANERSYK"/>
<dbReference type="CDD" id="cd00190">
    <property type="entry name" value="Tryp_SPc"/>
    <property type="match status" value="1"/>
</dbReference>
<dbReference type="AlphaFoldDB" id="T1JCX9"/>
<evidence type="ECO:0000256" key="1">
    <source>
        <dbReference type="ARBA" id="ARBA00022670"/>
    </source>
</evidence>
<dbReference type="PROSITE" id="PS00135">
    <property type="entry name" value="TRYPSIN_SER"/>
    <property type="match status" value="1"/>
</dbReference>
<dbReference type="GO" id="GO:0006508">
    <property type="term" value="P:proteolysis"/>
    <property type="evidence" value="ECO:0007669"/>
    <property type="project" value="UniProtKB-KW"/>
</dbReference>
<dbReference type="STRING" id="126957.T1JCX9"/>
<dbReference type="eggNOG" id="KOG3627">
    <property type="taxonomic scope" value="Eukaryota"/>
</dbReference>
<dbReference type="PROSITE" id="PS00134">
    <property type="entry name" value="TRYPSIN_HIS"/>
    <property type="match status" value="1"/>
</dbReference>
<dbReference type="SMART" id="SM00020">
    <property type="entry name" value="Tryp_SPc"/>
    <property type="match status" value="1"/>
</dbReference>
<keyword evidence="3 5" id="KW-0720">Serine protease</keyword>
<dbReference type="InterPro" id="IPR001314">
    <property type="entry name" value="Peptidase_S1A"/>
</dbReference>
<keyword evidence="1 5" id="KW-0645">Protease</keyword>
<dbReference type="PhylomeDB" id="T1JCX9"/>
<dbReference type="InterPro" id="IPR018114">
    <property type="entry name" value="TRYPSIN_HIS"/>
</dbReference>
<dbReference type="SUPFAM" id="SSF50494">
    <property type="entry name" value="Trypsin-like serine proteases"/>
    <property type="match status" value="1"/>
</dbReference>
<accession>T1JCX9</accession>
<evidence type="ECO:0000313" key="7">
    <source>
        <dbReference type="EnsemblMetazoa" id="SMAR011650-PA"/>
    </source>
</evidence>
<keyword evidence="8" id="KW-1185">Reference proteome</keyword>
<dbReference type="FunFam" id="2.40.10.10:FF:000006">
    <property type="entry name" value="Serine proteinase stubble"/>
    <property type="match status" value="1"/>
</dbReference>
<dbReference type="HOGENOM" id="CLU_006842_7_0_1"/>
<organism evidence="7 8">
    <name type="scientific">Strigamia maritima</name>
    <name type="common">European centipede</name>
    <name type="synonym">Geophilus maritimus</name>
    <dbReference type="NCBI Taxonomy" id="126957"/>
    <lineage>
        <taxon>Eukaryota</taxon>
        <taxon>Metazoa</taxon>
        <taxon>Ecdysozoa</taxon>
        <taxon>Arthropoda</taxon>
        <taxon>Myriapoda</taxon>
        <taxon>Chilopoda</taxon>
        <taxon>Pleurostigmophora</taxon>
        <taxon>Geophilomorpha</taxon>
        <taxon>Linotaeniidae</taxon>
        <taxon>Strigamia</taxon>
    </lineage>
</organism>
<protein>
    <recommendedName>
        <fullName evidence="6">Peptidase S1 domain-containing protein</fullName>
    </recommendedName>
</protein>
<dbReference type="InterPro" id="IPR033116">
    <property type="entry name" value="TRYPSIN_SER"/>
</dbReference>
<proteinExistence type="predicted"/>
<dbReference type="PRINTS" id="PR00722">
    <property type="entry name" value="CHYMOTRYPSIN"/>
</dbReference>
<evidence type="ECO:0000256" key="4">
    <source>
        <dbReference type="ARBA" id="ARBA00023157"/>
    </source>
</evidence>
<dbReference type="InterPro" id="IPR043504">
    <property type="entry name" value="Peptidase_S1_PA_chymotrypsin"/>
</dbReference>
<evidence type="ECO:0000313" key="8">
    <source>
        <dbReference type="Proteomes" id="UP000014500"/>
    </source>
</evidence>
<dbReference type="PANTHER" id="PTHR24252">
    <property type="entry name" value="ACROSIN-RELATED"/>
    <property type="match status" value="1"/>
</dbReference>
<dbReference type="PANTHER" id="PTHR24252:SF7">
    <property type="entry name" value="HYALIN"/>
    <property type="match status" value="1"/>
</dbReference>
<name>T1JCX9_STRMM</name>